<dbReference type="EMBL" id="VSRR010004746">
    <property type="protein sequence ID" value="MPC40595.1"/>
    <property type="molecule type" value="Genomic_DNA"/>
</dbReference>
<feature type="transmembrane region" description="Helical" evidence="1">
    <location>
        <begin position="12"/>
        <end position="32"/>
    </location>
</feature>
<organism evidence="2 3">
    <name type="scientific">Portunus trituberculatus</name>
    <name type="common">Swimming crab</name>
    <name type="synonym">Neptunus trituberculatus</name>
    <dbReference type="NCBI Taxonomy" id="210409"/>
    <lineage>
        <taxon>Eukaryota</taxon>
        <taxon>Metazoa</taxon>
        <taxon>Ecdysozoa</taxon>
        <taxon>Arthropoda</taxon>
        <taxon>Crustacea</taxon>
        <taxon>Multicrustacea</taxon>
        <taxon>Malacostraca</taxon>
        <taxon>Eumalacostraca</taxon>
        <taxon>Eucarida</taxon>
        <taxon>Decapoda</taxon>
        <taxon>Pleocyemata</taxon>
        <taxon>Brachyura</taxon>
        <taxon>Eubrachyura</taxon>
        <taxon>Portunoidea</taxon>
        <taxon>Portunidae</taxon>
        <taxon>Portuninae</taxon>
        <taxon>Portunus</taxon>
    </lineage>
</organism>
<evidence type="ECO:0000313" key="2">
    <source>
        <dbReference type="EMBL" id="MPC40595.1"/>
    </source>
</evidence>
<accession>A0A5B7F4Q6</accession>
<dbReference type="Proteomes" id="UP000324222">
    <property type="component" value="Unassembled WGS sequence"/>
</dbReference>
<gene>
    <name evidence="2" type="ORF">E2C01_034157</name>
</gene>
<evidence type="ECO:0000256" key="1">
    <source>
        <dbReference type="SAM" id="Phobius"/>
    </source>
</evidence>
<reference evidence="2 3" key="1">
    <citation type="submission" date="2019-05" db="EMBL/GenBank/DDBJ databases">
        <title>Another draft genome of Portunus trituberculatus and its Hox gene families provides insights of decapod evolution.</title>
        <authorList>
            <person name="Jeong J.-H."/>
            <person name="Song I."/>
            <person name="Kim S."/>
            <person name="Choi T."/>
            <person name="Kim D."/>
            <person name="Ryu S."/>
            <person name="Kim W."/>
        </authorList>
    </citation>
    <scope>NUCLEOTIDE SEQUENCE [LARGE SCALE GENOMIC DNA]</scope>
    <source>
        <tissue evidence="2">Muscle</tissue>
    </source>
</reference>
<keyword evidence="1" id="KW-0472">Membrane</keyword>
<keyword evidence="1" id="KW-1133">Transmembrane helix</keyword>
<dbReference type="AlphaFoldDB" id="A0A5B7F4Q6"/>
<sequence>MVMVDAVCHNVLLVVVVVMMVVVVLSVVEIAADKEEGEEGEAGVAGVSGEGVHTSLGNVAGWVGRGAAALVLLVRNDGVKSARDLQARFVLVLRAWLKESRLQVCRQGALGFGGGVVRRMAGLESESQQDESVSISRRT</sequence>
<proteinExistence type="predicted"/>
<keyword evidence="1" id="KW-0812">Transmembrane</keyword>
<protein>
    <submittedName>
        <fullName evidence="2">Uncharacterized protein</fullName>
    </submittedName>
</protein>
<comment type="caution">
    <text evidence="2">The sequence shown here is derived from an EMBL/GenBank/DDBJ whole genome shotgun (WGS) entry which is preliminary data.</text>
</comment>
<keyword evidence="3" id="KW-1185">Reference proteome</keyword>
<name>A0A5B7F4Q6_PORTR</name>
<evidence type="ECO:0000313" key="3">
    <source>
        <dbReference type="Proteomes" id="UP000324222"/>
    </source>
</evidence>